<keyword evidence="2" id="KW-1185">Reference proteome</keyword>
<dbReference type="AlphaFoldDB" id="A0A9Q8P403"/>
<name>A0A9Q8P403_PASFU</name>
<reference evidence="1" key="1">
    <citation type="submission" date="2021-12" db="EMBL/GenBank/DDBJ databases">
        <authorList>
            <person name="Zaccaron A."/>
            <person name="Stergiopoulos I."/>
        </authorList>
    </citation>
    <scope>NUCLEOTIDE SEQUENCE</scope>
    <source>
        <strain evidence="1">Race5_Kim</strain>
    </source>
</reference>
<dbReference type="KEGG" id="ffu:CLAFUR5_00097"/>
<dbReference type="GeneID" id="71979975"/>
<proteinExistence type="predicted"/>
<dbReference type="RefSeq" id="XP_047756829.1">
    <property type="nucleotide sequence ID" value="XM_047899245.1"/>
</dbReference>
<organism evidence="1 2">
    <name type="scientific">Passalora fulva</name>
    <name type="common">Tomato leaf mold</name>
    <name type="synonym">Cladosporium fulvum</name>
    <dbReference type="NCBI Taxonomy" id="5499"/>
    <lineage>
        <taxon>Eukaryota</taxon>
        <taxon>Fungi</taxon>
        <taxon>Dikarya</taxon>
        <taxon>Ascomycota</taxon>
        <taxon>Pezizomycotina</taxon>
        <taxon>Dothideomycetes</taxon>
        <taxon>Dothideomycetidae</taxon>
        <taxon>Mycosphaerellales</taxon>
        <taxon>Mycosphaerellaceae</taxon>
        <taxon>Fulvia</taxon>
    </lineage>
</organism>
<dbReference type="EMBL" id="CP090163">
    <property type="protein sequence ID" value="UJO12463.1"/>
    <property type="molecule type" value="Genomic_DNA"/>
</dbReference>
<protein>
    <submittedName>
        <fullName evidence="1">Uncharacterized protein</fullName>
    </submittedName>
</protein>
<reference evidence="1" key="2">
    <citation type="journal article" date="2022" name="Microb. Genom.">
        <title>A chromosome-scale genome assembly of the tomato pathogen Cladosporium fulvum reveals a compartmentalized genome architecture and the presence of a dispensable chromosome.</title>
        <authorList>
            <person name="Zaccaron A.Z."/>
            <person name="Chen L.H."/>
            <person name="Samaras A."/>
            <person name="Stergiopoulos I."/>
        </authorList>
    </citation>
    <scope>NUCLEOTIDE SEQUENCE</scope>
    <source>
        <strain evidence="1">Race5_Kim</strain>
    </source>
</reference>
<evidence type="ECO:0000313" key="1">
    <source>
        <dbReference type="EMBL" id="UJO12463.1"/>
    </source>
</evidence>
<evidence type="ECO:0000313" key="2">
    <source>
        <dbReference type="Proteomes" id="UP000756132"/>
    </source>
</evidence>
<dbReference type="Proteomes" id="UP000756132">
    <property type="component" value="Chromosome 1"/>
</dbReference>
<gene>
    <name evidence="1" type="ORF">CLAFUR5_00097</name>
</gene>
<accession>A0A9Q8P403</accession>
<sequence length="144" mass="15690">MGTVLRPLHCSLGGVDIKATAPTRSLPDNAAGQVLFQHQDYTANQSIEDCRMEEGSDGVPEAASDVQGEFLFDSYEPEDVVSETMLYSPDGHAAILPDASLALGLRCVLFDHIEAMRIEAELKNELGIMDPRSVEVQEEIQALE</sequence>